<feature type="region of interest" description="Disordered" evidence="2">
    <location>
        <begin position="395"/>
        <end position="424"/>
    </location>
</feature>
<reference evidence="4" key="1">
    <citation type="journal article" date="2023" name="Commun. Biol.">
        <title>Genome analysis of Parmales, the sister group of diatoms, reveals the evolutionary specialization of diatoms from phago-mixotrophs to photoautotrophs.</title>
        <authorList>
            <person name="Ban H."/>
            <person name="Sato S."/>
            <person name="Yoshikawa S."/>
            <person name="Yamada K."/>
            <person name="Nakamura Y."/>
            <person name="Ichinomiya M."/>
            <person name="Sato N."/>
            <person name="Blanc-Mathieu R."/>
            <person name="Endo H."/>
            <person name="Kuwata A."/>
            <person name="Ogata H."/>
        </authorList>
    </citation>
    <scope>NUCLEOTIDE SEQUENCE [LARGE SCALE GENOMIC DNA]</scope>
    <source>
        <strain evidence="4">NIES 3701</strain>
    </source>
</reference>
<name>A0A9W7EHY6_9STRA</name>
<dbReference type="EMBL" id="BRXY01000224">
    <property type="protein sequence ID" value="GMH78590.1"/>
    <property type="molecule type" value="Genomic_DNA"/>
</dbReference>
<protein>
    <submittedName>
        <fullName evidence="3">Uncharacterized protein</fullName>
    </submittedName>
</protein>
<proteinExistence type="predicted"/>
<comment type="caution">
    <text evidence="3">The sequence shown here is derived from an EMBL/GenBank/DDBJ whole genome shotgun (WGS) entry which is preliminary data.</text>
</comment>
<feature type="coiled-coil region" evidence="1">
    <location>
        <begin position="886"/>
        <end position="935"/>
    </location>
</feature>
<accession>A0A9W7EHY6</accession>
<feature type="compositionally biased region" description="Basic and acidic residues" evidence="2">
    <location>
        <begin position="1018"/>
        <end position="1033"/>
    </location>
</feature>
<keyword evidence="1" id="KW-0175">Coiled coil</keyword>
<gene>
    <name evidence="3" type="ORF">TrST_g14224</name>
</gene>
<feature type="compositionally biased region" description="Low complexity" evidence="2">
    <location>
        <begin position="401"/>
        <end position="416"/>
    </location>
</feature>
<sequence length="1062" mass="120591">MSNLSSPTNSETSAKSYLITSIQRSKISLSPAAYTSHTFNAADINRKVTETLLLKALARTPEARALSISTLLLPASKAVASSTAPALARLSNEASAPVVKASALYALSLYLSNRQVQPTPTALDKITPVLIDAALTSAPRYTRSELNSESTVSDPSSRMYKHIKRKSGWIDGTPWGEESEKESDIPPIPLDVPPPPTPSAFSESIQRVEGSCIAILKSLKTYIKGSNQRVDEEEEEEEEDGEMVVVKSGANTIVSSNLTNKNDEAKNETQQEKEQKSFLDSINQAGADNKDGVIEVAELDDDDSHKSVESELTLYLDPNPLSSTSIRRAGVTGLSCLTTVLLQKGKNSKNVSSVKSFLVNGGLDALLCIAYYEFNDDHKNRGDIGDAGGLSSQHFSSAGGLPLSNSSNPNNNNNNNKYDPLMSARSSLSSHSDVSFTSSIVSSATNTIDASESGHVNNNMSKNKSIVHKNQVNAYITYQNERRDNKTAEIVKNLSRGGWKKEDSRFRTIDDERDYKELKLLGDVVNKALGTVRVDDLKRVQVLRTARLRRFLEKSHPGEWAFECECDFSDFFALLPPSKEAEPSKKVMKPSCGLFWLVDAPLSELYSKKLYDDLLFDKQLKEAKGRQKKFKAKKGDKGLDLRKRLGAAKAEANNEFIRNALEDERRQRMKEKKLQEEEERNKRKLMGDLARSTEVLVASLRSDGVDVEEYFREIEMEERREAWMREFGNMQVVEDVPTERTETTVQEEEDDAMRVESELERRARLKKEAREAADELENTLEEREERELARVKFLKQEKKEAEKRKERERKQKLREGKSWILTRKEDLAKKENSKEKAKEREKEDRVKEFNRWYPKLQNRFSREHRDKEKEWKSREVQERERRENWIKEEETKKEEEELAKQAELRKEEEEEKRVQEKIEQVRQVKEAKLKEKREKFVALKRLAMARLGGATWMKKDGAAVFYDTLDWKEKVDAVKEEIKDVVGEEVLGLGKEGGKEGGEGNGGGEEAKNKDEDNEDGLEAKEKEKEKEKERKPSSASQFIEVEVNGKKMRQNVVTQEYEEIK</sequence>
<feature type="region of interest" description="Disordered" evidence="2">
    <location>
        <begin position="862"/>
        <end position="883"/>
    </location>
</feature>
<feature type="region of interest" description="Disordered" evidence="2">
    <location>
        <begin position="824"/>
        <end position="843"/>
    </location>
</feature>
<evidence type="ECO:0000313" key="3">
    <source>
        <dbReference type="EMBL" id="GMH78590.1"/>
    </source>
</evidence>
<feature type="region of interest" description="Disordered" evidence="2">
    <location>
        <begin position="253"/>
        <end position="277"/>
    </location>
</feature>
<dbReference type="Proteomes" id="UP001165085">
    <property type="component" value="Unassembled WGS sequence"/>
</dbReference>
<evidence type="ECO:0000256" key="1">
    <source>
        <dbReference type="SAM" id="Coils"/>
    </source>
</evidence>
<organism evidence="3 4">
    <name type="scientific">Triparma strigata</name>
    <dbReference type="NCBI Taxonomy" id="1606541"/>
    <lineage>
        <taxon>Eukaryota</taxon>
        <taxon>Sar</taxon>
        <taxon>Stramenopiles</taxon>
        <taxon>Ochrophyta</taxon>
        <taxon>Bolidophyceae</taxon>
        <taxon>Parmales</taxon>
        <taxon>Triparmaceae</taxon>
        <taxon>Triparma</taxon>
    </lineage>
</organism>
<keyword evidence="4" id="KW-1185">Reference proteome</keyword>
<feature type="coiled-coil region" evidence="1">
    <location>
        <begin position="647"/>
        <end position="681"/>
    </location>
</feature>
<evidence type="ECO:0000313" key="4">
    <source>
        <dbReference type="Proteomes" id="UP001165085"/>
    </source>
</evidence>
<evidence type="ECO:0000256" key="2">
    <source>
        <dbReference type="SAM" id="MobiDB-lite"/>
    </source>
</evidence>
<dbReference type="OrthoDB" id="199076at2759"/>
<feature type="compositionally biased region" description="Basic and acidic residues" evidence="2">
    <location>
        <begin position="261"/>
        <end position="277"/>
    </location>
</feature>
<feature type="region of interest" description="Disordered" evidence="2">
    <location>
        <begin position="986"/>
        <end position="1046"/>
    </location>
</feature>
<dbReference type="AlphaFoldDB" id="A0A9W7EHY6"/>